<keyword evidence="7" id="KW-1185">Reference proteome</keyword>
<dbReference type="EMBL" id="PDOD01000001">
    <property type="protein sequence ID" value="PYZ94797.1"/>
    <property type="molecule type" value="Genomic_DNA"/>
</dbReference>
<feature type="domain" description="ABC transporter" evidence="5">
    <location>
        <begin position="8"/>
        <end position="235"/>
    </location>
</feature>
<evidence type="ECO:0000256" key="4">
    <source>
        <dbReference type="ARBA" id="ARBA00022840"/>
    </source>
</evidence>
<evidence type="ECO:0000256" key="1">
    <source>
        <dbReference type="ARBA" id="ARBA00005417"/>
    </source>
</evidence>
<keyword evidence="2" id="KW-0813">Transport</keyword>
<name>A0A323TMC4_9BACI</name>
<dbReference type="GO" id="GO:0005524">
    <property type="term" value="F:ATP binding"/>
    <property type="evidence" value="ECO:0007669"/>
    <property type="project" value="UniProtKB-KW"/>
</dbReference>
<keyword evidence="3" id="KW-0547">Nucleotide-binding</keyword>
<evidence type="ECO:0000259" key="5">
    <source>
        <dbReference type="PROSITE" id="PS50893"/>
    </source>
</evidence>
<dbReference type="PROSITE" id="PS00211">
    <property type="entry name" value="ABC_TRANSPORTER_1"/>
    <property type="match status" value="1"/>
</dbReference>
<dbReference type="OrthoDB" id="9804819at2"/>
<dbReference type="RefSeq" id="WP_110608431.1">
    <property type="nucleotide sequence ID" value="NZ_PDOD01000001.1"/>
</dbReference>
<reference evidence="6 7" key="1">
    <citation type="submission" date="2017-10" db="EMBL/GenBank/DDBJ databases">
        <title>Bacillus sp. nov., a halophilic bacterium isolated from a Keqin Lake.</title>
        <authorList>
            <person name="Wang H."/>
        </authorList>
    </citation>
    <scope>NUCLEOTIDE SEQUENCE [LARGE SCALE GENOMIC DNA]</scope>
    <source>
        <strain evidence="6 7">KQ-12</strain>
    </source>
</reference>
<dbReference type="InterPro" id="IPR027417">
    <property type="entry name" value="P-loop_NTPase"/>
</dbReference>
<organism evidence="6 7">
    <name type="scientific">Salipaludibacillus keqinensis</name>
    <dbReference type="NCBI Taxonomy" id="2045207"/>
    <lineage>
        <taxon>Bacteria</taxon>
        <taxon>Bacillati</taxon>
        <taxon>Bacillota</taxon>
        <taxon>Bacilli</taxon>
        <taxon>Bacillales</taxon>
        <taxon>Bacillaceae</taxon>
    </lineage>
</organism>
<evidence type="ECO:0000256" key="2">
    <source>
        <dbReference type="ARBA" id="ARBA00022448"/>
    </source>
</evidence>
<evidence type="ECO:0000256" key="3">
    <source>
        <dbReference type="ARBA" id="ARBA00022741"/>
    </source>
</evidence>
<evidence type="ECO:0000313" key="6">
    <source>
        <dbReference type="EMBL" id="PYZ94797.1"/>
    </source>
</evidence>
<dbReference type="InterPro" id="IPR003593">
    <property type="entry name" value="AAA+_ATPase"/>
</dbReference>
<protein>
    <submittedName>
        <fullName evidence="6">Bacitracin ABC transporter ATP-binding protein</fullName>
    </submittedName>
</protein>
<dbReference type="AlphaFoldDB" id="A0A323TMC4"/>
<dbReference type="Proteomes" id="UP000248214">
    <property type="component" value="Unassembled WGS sequence"/>
</dbReference>
<dbReference type="CDD" id="cd03268">
    <property type="entry name" value="ABC_BcrA_bacitracin_resist"/>
    <property type="match status" value="1"/>
</dbReference>
<dbReference type="PROSITE" id="PS50893">
    <property type="entry name" value="ABC_TRANSPORTER_2"/>
    <property type="match status" value="1"/>
</dbReference>
<evidence type="ECO:0000313" key="7">
    <source>
        <dbReference type="Proteomes" id="UP000248214"/>
    </source>
</evidence>
<comment type="similarity">
    <text evidence="1">Belongs to the ABC transporter superfamily.</text>
</comment>
<dbReference type="PANTHER" id="PTHR43335">
    <property type="entry name" value="ABC TRANSPORTER, ATP-BINDING PROTEIN"/>
    <property type="match status" value="1"/>
</dbReference>
<dbReference type="SMART" id="SM00382">
    <property type="entry name" value="AAA"/>
    <property type="match status" value="1"/>
</dbReference>
<dbReference type="SUPFAM" id="SSF52540">
    <property type="entry name" value="P-loop containing nucleoside triphosphate hydrolases"/>
    <property type="match status" value="1"/>
</dbReference>
<comment type="caution">
    <text evidence="6">The sequence shown here is derived from an EMBL/GenBank/DDBJ whole genome shotgun (WGS) entry which is preliminary data.</text>
</comment>
<sequence>MGNQTYLLETNGLTKTYKGAKVVNGLSLQLEEGEIYGFLGPNGAGKTTTIRMLLGLIKPAKGRVTVFGKDLSKERITILKQIGSLVESPSYYPHLTGKDNLETLRKILQVPKSRIAEVLEMVRLTKMADRKVKEYSLGMKQRLGLAASLLGSPKLLILDEPTNGLDPAGMIYIRELIKQLPVKYGMTVLLSSHLLSEIDQVATKVGIIAKGEMIFQDQIDVLREKASRKLHVQMNDWETGQKVLSRHGIETARHDNWLTMPNQPDGKIAEIVKELVYSGLDIYRVSEEIASLEDIFLNLTKGEETL</sequence>
<dbReference type="Pfam" id="PF00005">
    <property type="entry name" value="ABC_tran"/>
    <property type="match status" value="1"/>
</dbReference>
<keyword evidence="4 6" id="KW-0067">ATP-binding</keyword>
<dbReference type="Gene3D" id="3.40.50.300">
    <property type="entry name" value="P-loop containing nucleotide triphosphate hydrolases"/>
    <property type="match status" value="1"/>
</dbReference>
<dbReference type="InterPro" id="IPR003439">
    <property type="entry name" value="ABC_transporter-like_ATP-bd"/>
</dbReference>
<dbReference type="PANTHER" id="PTHR43335:SF4">
    <property type="entry name" value="ABC TRANSPORTER, ATP-BINDING PROTEIN"/>
    <property type="match status" value="1"/>
</dbReference>
<gene>
    <name evidence="6" type="ORF">CR194_04520</name>
</gene>
<dbReference type="InterPro" id="IPR017871">
    <property type="entry name" value="ABC_transporter-like_CS"/>
</dbReference>
<dbReference type="GO" id="GO:0016887">
    <property type="term" value="F:ATP hydrolysis activity"/>
    <property type="evidence" value="ECO:0007669"/>
    <property type="project" value="InterPro"/>
</dbReference>
<accession>A0A323TMC4</accession>
<proteinExistence type="inferred from homology"/>